<feature type="transmembrane region" description="Helical" evidence="3">
    <location>
        <begin position="191"/>
        <end position="213"/>
    </location>
</feature>
<dbReference type="AlphaFoldDB" id="A0A2Z3N4J9"/>
<keyword evidence="1" id="KW-0479">Metal-binding</keyword>
<feature type="domain" description="HIRAN" evidence="4">
    <location>
        <begin position="26"/>
        <end position="125"/>
    </location>
</feature>
<evidence type="ECO:0000256" key="1">
    <source>
        <dbReference type="ARBA" id="ARBA00022723"/>
    </source>
</evidence>
<dbReference type="EMBL" id="CP027303">
    <property type="protein sequence ID" value="AWO73912.1"/>
    <property type="molecule type" value="Genomic_DNA"/>
</dbReference>
<dbReference type="Pfam" id="PF08797">
    <property type="entry name" value="HIRAN"/>
    <property type="match status" value="1"/>
</dbReference>
<name>A0A2Z3N4J9_GEOTH</name>
<keyword evidence="3" id="KW-1133">Transmembrane helix</keyword>
<dbReference type="Proteomes" id="UP000246996">
    <property type="component" value="Chromosome"/>
</dbReference>
<evidence type="ECO:0000313" key="6">
    <source>
        <dbReference type="Proteomes" id="UP000246996"/>
    </source>
</evidence>
<evidence type="ECO:0000256" key="2">
    <source>
        <dbReference type="ARBA" id="ARBA00022801"/>
    </source>
</evidence>
<evidence type="ECO:0000313" key="5">
    <source>
        <dbReference type="EMBL" id="AWO73912.1"/>
    </source>
</evidence>
<keyword evidence="2" id="KW-0378">Hydrolase</keyword>
<organism evidence="5 6">
    <name type="scientific">Geobacillus thermoleovorans</name>
    <name type="common">Bacillus thermoleovorans</name>
    <dbReference type="NCBI Taxonomy" id="33941"/>
    <lineage>
        <taxon>Bacteria</taxon>
        <taxon>Bacillati</taxon>
        <taxon>Bacillota</taxon>
        <taxon>Bacilli</taxon>
        <taxon>Bacillales</taxon>
        <taxon>Anoxybacillaceae</taxon>
        <taxon>Geobacillus</taxon>
        <taxon>Geobacillus thermoleovorans group</taxon>
    </lineage>
</organism>
<evidence type="ECO:0000256" key="3">
    <source>
        <dbReference type="SAM" id="Phobius"/>
    </source>
</evidence>
<dbReference type="GO" id="GO:0003676">
    <property type="term" value="F:nucleic acid binding"/>
    <property type="evidence" value="ECO:0007669"/>
    <property type="project" value="InterPro"/>
</dbReference>
<gene>
    <name evidence="5" type="ORF">C1N76_04565</name>
</gene>
<proteinExistence type="predicted"/>
<accession>A0A2Z3N4J9</accession>
<reference evidence="6" key="1">
    <citation type="submission" date="2018-02" db="EMBL/GenBank/DDBJ databases">
        <title>The complete genome of bacterial strain SGAirxxxx.</title>
        <authorList>
            <person name="Schuster S.C."/>
        </authorList>
    </citation>
    <scope>NUCLEOTIDE SEQUENCE [LARGE SCALE GENOMIC DNA]</scope>
    <source>
        <strain evidence="6">SGAir0734</strain>
    </source>
</reference>
<dbReference type="GO" id="GO:0008270">
    <property type="term" value="F:zinc ion binding"/>
    <property type="evidence" value="ECO:0007669"/>
    <property type="project" value="InterPro"/>
</dbReference>
<protein>
    <recommendedName>
        <fullName evidence="4">HIRAN domain-containing protein</fullName>
    </recommendedName>
</protein>
<sequence length="214" mass="24173">MNRRGVFFILQEGGITIERIINTKIVGVTRKNEDGTSRQELIAECYEGEELFLEREPDNEHDPNAISVWNEYGEQLGYINKDLASRLAPQMDKGMRVACFVTAVTGGYDDKSYGCNIKLILDPEEDDSKFINESKPNSFVYPINNKPINNKETAMDVTNANQDTQIHVVKDSIPKQQNTKGTKKPKEKTKFSCLGCGCWVFIIVVIALIMIVIF</sequence>
<dbReference type="Gene3D" id="3.30.70.2330">
    <property type="match status" value="1"/>
</dbReference>
<dbReference type="SMART" id="SM00910">
    <property type="entry name" value="HIRAN"/>
    <property type="match status" value="1"/>
</dbReference>
<keyword evidence="3" id="KW-0812">Transmembrane</keyword>
<keyword evidence="3" id="KW-0472">Membrane</keyword>
<evidence type="ECO:0000259" key="4">
    <source>
        <dbReference type="SMART" id="SM00910"/>
    </source>
</evidence>
<dbReference type="InterPro" id="IPR014905">
    <property type="entry name" value="HIRAN"/>
</dbReference>
<dbReference type="GO" id="GO:0016818">
    <property type="term" value="F:hydrolase activity, acting on acid anhydrides, in phosphorus-containing anhydrides"/>
    <property type="evidence" value="ECO:0007669"/>
    <property type="project" value="InterPro"/>
</dbReference>